<reference evidence="5" key="1">
    <citation type="submission" date="2018-08" db="EMBL/GenBank/DDBJ databases">
        <authorList>
            <person name="Grouzdev D.S."/>
            <person name="Krutkina M.S."/>
        </authorList>
    </citation>
    <scope>NUCLEOTIDE SEQUENCE [LARGE SCALE GENOMIC DNA]</scope>
    <source>
        <strain evidence="5">4-11</strain>
    </source>
</reference>
<protein>
    <submittedName>
        <fullName evidence="4">Carbohydrate ABC transporter substrate-binding protein</fullName>
    </submittedName>
</protein>
<organism evidence="4 5">
    <name type="scientific">Sphaerochaeta halotolerans</name>
    <dbReference type="NCBI Taxonomy" id="2293840"/>
    <lineage>
        <taxon>Bacteria</taxon>
        <taxon>Pseudomonadati</taxon>
        <taxon>Spirochaetota</taxon>
        <taxon>Spirochaetia</taxon>
        <taxon>Spirochaetales</taxon>
        <taxon>Sphaerochaetaceae</taxon>
        <taxon>Sphaerochaeta</taxon>
    </lineage>
</organism>
<evidence type="ECO:0000313" key="5">
    <source>
        <dbReference type="Proteomes" id="UP000264002"/>
    </source>
</evidence>
<feature type="chain" id="PRO_5016704062" evidence="3">
    <location>
        <begin position="23"/>
        <end position="418"/>
    </location>
</feature>
<comment type="caution">
    <text evidence="4">The sequence shown here is derived from an EMBL/GenBank/DDBJ whole genome shotgun (WGS) entry which is preliminary data.</text>
</comment>
<comment type="subcellular location">
    <subcellularLocation>
        <location evidence="1">Periplasm</location>
    </subcellularLocation>
</comment>
<comment type="similarity">
    <text evidence="2">Belongs to the bacterial solute-binding protein 1 family.</text>
</comment>
<feature type="signal peptide" evidence="3">
    <location>
        <begin position="1"/>
        <end position="22"/>
    </location>
</feature>
<sequence>MKKKGMVVALLVLAVIATPLFAGGSAEDAAGKKTVTYWSMWNEAEPQGLVMAEAAEAFEEETGIEVEIVFNGREIRKTLQPALDAGETIDIFDEDISRVNSTWGEYLLPLEEYVSKSYPTTGGESYSDAVSTALIDLARQAGGGTLKTAPYQPFAFVVMYNKDHFNKAGITETPKTWTEFENVCAKLVQAGITPITVDDAYMAAFFGYNMARLAGYERTLEMANNNEFNDPAVLEFGKIWSDFAKKGYISKKAASNIYPAGQIEEIAAGKVAMYLNGTWLPNEIKGNAPNFNWGAFAWPEMGPNGNGTEANNYGAQCFGINANSQVPDEAFQFIVYLTTGEWDSKLAKESLGVPMGKNSTWPKQTAEAKTIIDNTTTWMTWAAGMENLADVNAKIKENFSKLILGSLNAEQFYAAMNK</sequence>
<proteinExistence type="inferred from homology"/>
<accession>A0A372MIM9</accession>
<evidence type="ECO:0000313" key="4">
    <source>
        <dbReference type="EMBL" id="RFU95609.1"/>
    </source>
</evidence>
<dbReference type="PANTHER" id="PTHR43649:SF12">
    <property type="entry name" value="DIACETYLCHITOBIOSE BINDING PROTEIN DASA"/>
    <property type="match status" value="1"/>
</dbReference>
<dbReference type="Gene3D" id="3.40.190.10">
    <property type="entry name" value="Periplasmic binding protein-like II"/>
    <property type="match status" value="1"/>
</dbReference>
<dbReference type="SUPFAM" id="SSF53850">
    <property type="entry name" value="Periplasmic binding protein-like II"/>
    <property type="match status" value="1"/>
</dbReference>
<name>A0A372MIM9_9SPIR</name>
<evidence type="ECO:0000256" key="2">
    <source>
        <dbReference type="ARBA" id="ARBA00008520"/>
    </source>
</evidence>
<keyword evidence="5" id="KW-1185">Reference proteome</keyword>
<gene>
    <name evidence="4" type="ORF">DYP60_03800</name>
</gene>
<dbReference type="InterPro" id="IPR050490">
    <property type="entry name" value="Bact_solute-bd_prot1"/>
</dbReference>
<dbReference type="GO" id="GO:0042597">
    <property type="term" value="C:periplasmic space"/>
    <property type="evidence" value="ECO:0007669"/>
    <property type="project" value="UniProtKB-SubCell"/>
</dbReference>
<dbReference type="Pfam" id="PF01547">
    <property type="entry name" value="SBP_bac_1"/>
    <property type="match status" value="1"/>
</dbReference>
<dbReference type="AlphaFoldDB" id="A0A372MIM9"/>
<dbReference type="EMBL" id="QUWK01000003">
    <property type="protein sequence ID" value="RFU95609.1"/>
    <property type="molecule type" value="Genomic_DNA"/>
</dbReference>
<dbReference type="RefSeq" id="WP_117329557.1">
    <property type="nucleotide sequence ID" value="NZ_QUWK01000003.1"/>
</dbReference>
<evidence type="ECO:0000256" key="3">
    <source>
        <dbReference type="SAM" id="SignalP"/>
    </source>
</evidence>
<dbReference type="PANTHER" id="PTHR43649">
    <property type="entry name" value="ARABINOSE-BINDING PROTEIN-RELATED"/>
    <property type="match status" value="1"/>
</dbReference>
<dbReference type="Proteomes" id="UP000264002">
    <property type="component" value="Unassembled WGS sequence"/>
</dbReference>
<evidence type="ECO:0000256" key="1">
    <source>
        <dbReference type="ARBA" id="ARBA00004418"/>
    </source>
</evidence>
<reference evidence="4 5" key="2">
    <citation type="submission" date="2018-09" db="EMBL/GenBank/DDBJ databases">
        <title>Genome of Sphaerochaeta halotolerans strain 4-11.</title>
        <authorList>
            <person name="Nazina T.N."/>
            <person name="Sokolova D.S."/>
        </authorList>
    </citation>
    <scope>NUCLEOTIDE SEQUENCE [LARGE SCALE GENOMIC DNA]</scope>
    <source>
        <strain evidence="4 5">4-11</strain>
    </source>
</reference>
<dbReference type="InterPro" id="IPR006059">
    <property type="entry name" value="SBP"/>
</dbReference>
<keyword evidence="3" id="KW-0732">Signal</keyword>